<proteinExistence type="predicted"/>
<evidence type="ECO:0000313" key="2">
    <source>
        <dbReference type="EMBL" id="CAD9499203.1"/>
    </source>
</evidence>
<reference evidence="2" key="1">
    <citation type="submission" date="2021-01" db="EMBL/GenBank/DDBJ databases">
        <authorList>
            <person name="Corre E."/>
            <person name="Pelletier E."/>
            <person name="Niang G."/>
            <person name="Scheremetjew M."/>
            <person name="Finn R."/>
            <person name="Kale V."/>
            <person name="Holt S."/>
            <person name="Cochrane G."/>
            <person name="Meng A."/>
            <person name="Brown T."/>
            <person name="Cohen L."/>
        </authorList>
    </citation>
    <scope>NUCLEOTIDE SEQUENCE</scope>
    <source>
        <strain evidence="2">CCMP1381</strain>
    </source>
</reference>
<accession>A0A7S2MS60</accession>
<dbReference type="AlphaFoldDB" id="A0A7S2MS60"/>
<evidence type="ECO:0000256" key="1">
    <source>
        <dbReference type="SAM" id="MobiDB-lite"/>
    </source>
</evidence>
<dbReference type="EMBL" id="HBGS01064224">
    <property type="protein sequence ID" value="CAD9499203.1"/>
    <property type="molecule type" value="Transcribed_RNA"/>
</dbReference>
<feature type="compositionally biased region" description="Polar residues" evidence="1">
    <location>
        <begin position="43"/>
        <end position="70"/>
    </location>
</feature>
<sequence>MEINQVLETQAVEDDQSQVSTTVGDSFDSSGMAQMAHMAYNAPSASQELEQPQPSLSGNGTESTLIQQREQVPETTEPNQTQLEQQLLEQQHQQALVMQSLAASGAFASLASTASNSTATTQQIQAQMAAVIAAAQGQNNSQNRSMQTLQNADMIMQLLQQQHGRALPAGANIPHLIPGGFGVQNYAAAQGQAKGFYGDAAALNANIQASGAMAVQHMVPYAVNMLQEQPAQRKRKSKGMDSRASNKSAANGSEGDKRRRMQCWNCSPDCPNRGAGPERHHVAGMCGRCHQRWQKHPTSRWAVVRCVSKCRCDRCERSRAGSESRRQEAKAPPTEPTLAADLTRFRTLLNELKTVDEVSMTTLQRVCARTMQMWMKGPLENIDDEDTLSLVALSGYVARARSISAEPQPNETPDQDWLAFVRVARASATFGKVTSASPEAVALLGYDPEGINAHRLVSFESLPFFQSALMQLSLTEQPQVLSNVLYLSADEAVQIQGQMKVQSSVTGELLVFIKASAPQVDAVDPAAVAPPTSQLVTAAAAPPPPTENVLRSDGIMVGMTNTGMA</sequence>
<feature type="region of interest" description="Disordered" evidence="1">
    <location>
        <begin position="229"/>
        <end position="258"/>
    </location>
</feature>
<protein>
    <submittedName>
        <fullName evidence="2">Uncharacterized protein</fullName>
    </submittedName>
</protein>
<organism evidence="2">
    <name type="scientific">Octactis speculum</name>
    <dbReference type="NCBI Taxonomy" id="3111310"/>
    <lineage>
        <taxon>Eukaryota</taxon>
        <taxon>Sar</taxon>
        <taxon>Stramenopiles</taxon>
        <taxon>Ochrophyta</taxon>
        <taxon>Dictyochophyceae</taxon>
        <taxon>Dictyochales</taxon>
        <taxon>Dictyochaceae</taxon>
        <taxon>Octactis</taxon>
    </lineage>
</organism>
<gene>
    <name evidence="2" type="ORF">DSPE1174_LOCUS33489</name>
</gene>
<name>A0A7S2MS60_9STRA</name>
<feature type="region of interest" description="Disordered" evidence="1">
    <location>
        <begin position="40"/>
        <end position="81"/>
    </location>
</feature>